<evidence type="ECO:0000313" key="4">
    <source>
        <dbReference type="RefSeq" id="XP_060674764.1"/>
    </source>
</evidence>
<dbReference type="GeneID" id="125423709"/>
<evidence type="ECO:0000256" key="1">
    <source>
        <dbReference type="SAM" id="MobiDB-lite"/>
    </source>
</evidence>
<reference evidence="3 4" key="1">
    <citation type="submission" date="2025-05" db="UniProtKB">
        <authorList>
            <consortium name="RefSeq"/>
        </authorList>
    </citation>
    <scope>IDENTIFICATION</scope>
    <source>
        <tissue evidence="3 4">Seedling</tissue>
    </source>
</reference>
<sequence length="304" mass="35553">MIGNKNNKLGCAKPMNLNYQAMIAMLDFNLKRKKIKIKTIKFVKFVSRAYEIYFVSMCLQKGGPRLAIHIHIHIYIERFYGQERPDGVSCGPEAKPMQNQLFLEEPIFFFFFVCNVCFSPERKINVFFLCSVCFLRIRMQLYSDGLDCRRTLHVYIYIYIYIYIESFYGQDRSDEKGAVQKRGKLLSHWITMSLMNGSDYFLSYVRNNCWKFCIHLTFPLFISCLACTTFSHISGCLKFPTHHHELFTKWCSQKARLDHFKNPLTISKIPNPSESTIVLNAARPPAVPYSGLKGKKKKRRKKHG</sequence>
<keyword evidence="2" id="KW-1185">Reference proteome</keyword>
<feature type="region of interest" description="Disordered" evidence="1">
    <location>
        <begin position="285"/>
        <end position="304"/>
    </location>
</feature>
<evidence type="ECO:0000313" key="3">
    <source>
        <dbReference type="RefSeq" id="XP_060674763.1"/>
    </source>
</evidence>
<dbReference type="Proteomes" id="UP001652623">
    <property type="component" value="Chromosome 7"/>
</dbReference>
<proteinExistence type="predicted"/>
<evidence type="ECO:0000313" key="2">
    <source>
        <dbReference type="Proteomes" id="UP001652623"/>
    </source>
</evidence>
<organism evidence="2 4">
    <name type="scientific">Ziziphus jujuba</name>
    <name type="common">Chinese jujube</name>
    <name type="synonym">Ziziphus sativa</name>
    <dbReference type="NCBI Taxonomy" id="326968"/>
    <lineage>
        <taxon>Eukaryota</taxon>
        <taxon>Viridiplantae</taxon>
        <taxon>Streptophyta</taxon>
        <taxon>Embryophyta</taxon>
        <taxon>Tracheophyta</taxon>
        <taxon>Spermatophyta</taxon>
        <taxon>Magnoliopsida</taxon>
        <taxon>eudicotyledons</taxon>
        <taxon>Gunneridae</taxon>
        <taxon>Pentapetalae</taxon>
        <taxon>rosids</taxon>
        <taxon>fabids</taxon>
        <taxon>Rosales</taxon>
        <taxon>Rhamnaceae</taxon>
        <taxon>Paliureae</taxon>
        <taxon>Ziziphus</taxon>
    </lineage>
</organism>
<gene>
    <name evidence="3 4" type="primary">LOC125423709</name>
</gene>
<accession>A0ABM4ADH3</accession>
<protein>
    <submittedName>
        <fullName evidence="3 4">Uncharacterized protein LOC125423709</fullName>
    </submittedName>
</protein>
<feature type="compositionally biased region" description="Basic residues" evidence="1">
    <location>
        <begin position="293"/>
        <end position="304"/>
    </location>
</feature>
<dbReference type="RefSeq" id="XP_060674764.1">
    <property type="nucleotide sequence ID" value="XM_060818781.1"/>
</dbReference>
<name>A0ABM4ADH3_ZIZJJ</name>
<dbReference type="RefSeq" id="XP_060674763.1">
    <property type="nucleotide sequence ID" value="XM_060818780.1"/>
</dbReference>